<evidence type="ECO:0000256" key="3">
    <source>
        <dbReference type="SAM" id="SignalP"/>
    </source>
</evidence>
<organism evidence="4 5">
    <name type="scientific">Megaselia scalaris</name>
    <name type="common">Humpbacked fly</name>
    <name type="synonym">Phora scalaris</name>
    <dbReference type="NCBI Taxonomy" id="36166"/>
    <lineage>
        <taxon>Eukaryota</taxon>
        <taxon>Metazoa</taxon>
        <taxon>Ecdysozoa</taxon>
        <taxon>Arthropoda</taxon>
        <taxon>Hexapoda</taxon>
        <taxon>Insecta</taxon>
        <taxon>Pterygota</taxon>
        <taxon>Neoptera</taxon>
        <taxon>Endopterygota</taxon>
        <taxon>Diptera</taxon>
        <taxon>Brachycera</taxon>
        <taxon>Muscomorpha</taxon>
        <taxon>Platypezoidea</taxon>
        <taxon>Phoridae</taxon>
        <taxon>Megaseliini</taxon>
        <taxon>Megaselia</taxon>
    </lineage>
</organism>
<dbReference type="Pfam" id="PF00379">
    <property type="entry name" value="Chitin_bind_4"/>
    <property type="match status" value="1"/>
</dbReference>
<dbReference type="Proteomes" id="UP000015102">
    <property type="component" value="Unassembled WGS sequence"/>
</dbReference>
<proteinExistence type="predicted"/>
<keyword evidence="5" id="KW-1185">Reference proteome</keyword>
<dbReference type="InterPro" id="IPR000618">
    <property type="entry name" value="Insect_cuticle"/>
</dbReference>
<dbReference type="PROSITE" id="PS51155">
    <property type="entry name" value="CHIT_BIND_RR_2"/>
    <property type="match status" value="1"/>
</dbReference>
<protein>
    <submittedName>
        <fullName evidence="4">Uncharacterized protein</fullName>
    </submittedName>
</protein>
<dbReference type="OMA" id="HHAYVWE"/>
<reference evidence="5" key="1">
    <citation type="submission" date="2013-02" db="EMBL/GenBank/DDBJ databases">
        <authorList>
            <person name="Hughes D."/>
        </authorList>
    </citation>
    <scope>NUCLEOTIDE SEQUENCE</scope>
    <source>
        <strain>Durham</strain>
        <strain evidence="5">NC isolate 2 -- Noor lab</strain>
    </source>
</reference>
<dbReference type="GO" id="GO:0062129">
    <property type="term" value="C:chitin-based extracellular matrix"/>
    <property type="evidence" value="ECO:0007669"/>
    <property type="project" value="TreeGrafter"/>
</dbReference>
<evidence type="ECO:0000256" key="2">
    <source>
        <dbReference type="PROSITE-ProRule" id="PRU00497"/>
    </source>
</evidence>
<dbReference type="EMBL" id="CAQQ02374435">
    <property type="status" value="NOT_ANNOTATED_CDS"/>
    <property type="molecule type" value="Genomic_DNA"/>
</dbReference>
<feature type="signal peptide" evidence="3">
    <location>
        <begin position="1"/>
        <end position="16"/>
    </location>
</feature>
<evidence type="ECO:0000313" key="4">
    <source>
        <dbReference type="EnsemblMetazoa" id="MESCA009782-PA"/>
    </source>
</evidence>
<dbReference type="InterPro" id="IPR050468">
    <property type="entry name" value="Cuticle_Struct_Prot"/>
</dbReference>
<dbReference type="GO" id="GO:0008010">
    <property type="term" value="F:structural constituent of chitin-based larval cuticle"/>
    <property type="evidence" value="ECO:0007669"/>
    <property type="project" value="TreeGrafter"/>
</dbReference>
<evidence type="ECO:0000313" key="5">
    <source>
        <dbReference type="Proteomes" id="UP000015102"/>
    </source>
</evidence>
<dbReference type="STRING" id="36166.T1H0U1"/>
<dbReference type="PANTHER" id="PTHR10380">
    <property type="entry name" value="CUTICLE PROTEIN"/>
    <property type="match status" value="1"/>
</dbReference>
<dbReference type="EnsemblMetazoa" id="MESCA009782-RA">
    <property type="protein sequence ID" value="MESCA009782-PA"/>
    <property type="gene ID" value="MESCA009782"/>
</dbReference>
<keyword evidence="3" id="KW-0732">Signal</keyword>
<dbReference type="PRINTS" id="PR00947">
    <property type="entry name" value="CUTICLE"/>
</dbReference>
<name>T1H0U1_MEGSC</name>
<accession>T1H0U1</accession>
<dbReference type="HOGENOM" id="CLU_065450_7_3_1"/>
<keyword evidence="1 2" id="KW-0193">Cuticle</keyword>
<dbReference type="PANTHER" id="PTHR10380:SF218">
    <property type="entry name" value="ADULT CUTICLE PROTEIN 65AA-RELATED"/>
    <property type="match status" value="1"/>
</dbReference>
<dbReference type="AlphaFoldDB" id="T1H0U1"/>
<feature type="chain" id="PRO_5004577894" evidence="3">
    <location>
        <begin position="17"/>
        <end position="109"/>
    </location>
</feature>
<reference evidence="4" key="2">
    <citation type="submission" date="2015-06" db="UniProtKB">
        <authorList>
            <consortium name="EnsemblMetazoa"/>
        </authorList>
    </citation>
    <scope>IDENTIFICATION</scope>
</reference>
<evidence type="ECO:0000256" key="1">
    <source>
        <dbReference type="ARBA" id="ARBA00022460"/>
    </source>
</evidence>
<sequence>MKFAIIFAALFALAIGAPPKQASSSDAQILRLDSDIKTDGFRYALETSDGTSQIAEGQLKQTDPENAAVVQSGSFKFVADDGQTYQVNWTADEFGFHPEGAHLPATPES</sequence>